<evidence type="ECO:0000256" key="1">
    <source>
        <dbReference type="SAM" id="Coils"/>
    </source>
</evidence>
<keyword evidence="4" id="KW-1185">Reference proteome</keyword>
<protein>
    <submittedName>
        <fullName evidence="3">Tail tape measure protein</fullName>
    </submittedName>
</protein>
<dbReference type="AlphaFoldDB" id="A0AAE2ZQF3"/>
<accession>A0AAE2ZQF3</accession>
<evidence type="ECO:0000313" key="3">
    <source>
        <dbReference type="EMBL" id="MBW8639001.1"/>
    </source>
</evidence>
<keyword evidence="1" id="KW-0175">Coiled coil</keyword>
<evidence type="ECO:0000256" key="2">
    <source>
        <dbReference type="SAM" id="MobiDB-lite"/>
    </source>
</evidence>
<name>A0AAE2ZQF3_9HYPH</name>
<reference evidence="3" key="1">
    <citation type="submission" date="2021-08" db="EMBL/GenBank/DDBJ databases">
        <title>Hoeflea bacterium WL0058 sp. nov., isolated from the sediment.</title>
        <authorList>
            <person name="Wang L."/>
            <person name="Zhang D."/>
        </authorList>
    </citation>
    <scope>NUCLEOTIDE SEQUENCE</scope>
    <source>
        <strain evidence="3">WL0058</strain>
    </source>
</reference>
<proteinExistence type="predicted"/>
<feature type="coiled-coil region" evidence="1">
    <location>
        <begin position="272"/>
        <end position="325"/>
    </location>
</feature>
<dbReference type="Proteomes" id="UP001196509">
    <property type="component" value="Unassembled WGS sequence"/>
</dbReference>
<evidence type="ECO:0000313" key="4">
    <source>
        <dbReference type="Proteomes" id="UP001196509"/>
    </source>
</evidence>
<feature type="region of interest" description="Disordered" evidence="2">
    <location>
        <begin position="335"/>
        <end position="368"/>
    </location>
</feature>
<gene>
    <name evidence="3" type="ORF">K1W69_17525</name>
</gene>
<dbReference type="EMBL" id="JAICBX010000003">
    <property type="protein sequence ID" value="MBW8639001.1"/>
    <property type="molecule type" value="Genomic_DNA"/>
</dbReference>
<dbReference type="RefSeq" id="WP_220229717.1">
    <property type="nucleotide sequence ID" value="NZ_JAICBX010000003.1"/>
</dbReference>
<organism evidence="3 4">
    <name type="scientific">Flavimaribacter sediminis</name>
    <dbReference type="NCBI Taxonomy" id="2865987"/>
    <lineage>
        <taxon>Bacteria</taxon>
        <taxon>Pseudomonadati</taxon>
        <taxon>Pseudomonadota</taxon>
        <taxon>Alphaproteobacteria</taxon>
        <taxon>Hyphomicrobiales</taxon>
        <taxon>Rhizobiaceae</taxon>
        <taxon>Flavimaribacter</taxon>
    </lineage>
</organism>
<sequence>MAERLGEALLELRTDDRGLNQGVDQAERKAKGLGATFDNVGGKALALGRSLALAGTVAAAGLAGIVSTVRDVARGIAETADQARIAGINVEAFQELKYVAEQSRIGVDALTDGIKELNLRADEFITTGTGSAAEAFQRLGYNAQTLREKLKDPSALFSEIIGKLGDLNKAAQIRVADEIFGGTGGERFVQLVEQGEQGIRDQIQAARDLGIVMDEDLVRKAEELDRQFNVVATTVGTALKRAIVEAASALGLFLDQFREFKNQSDVSLDERLAEIGMERLNLENQILELRERQANITGVLAQAEQRQLEGQIKQLEDRRAALGQDEESILAIIDSRNTPPPATSSPLPSEGFAVPTKSKSKNSGKTPQEEYDDLIATALIFIETQKIEQQALGMTEQAANALRYEQELLNEAKRADIELTPEQAQELAGLAQQMAAAEAATGALSDGIEFRSEVFRGFFSDLRSGLQEGKSFWESFRDAGLNALQKIADKIFDQMLDALDQLNGSLSSLGSGAGSGGGGLLGGIGSAIVGIFSGFFADGGLIPAGTFGIVGEKGPEPVIGTSRGAAVLPNSSLRSASAGRTEIVVGFDMDSFGNIVPAMQSISQEGIAGAAPAIMGGAVQQTNRNLSQMMAEKQRRQQ</sequence>
<comment type="caution">
    <text evidence="3">The sequence shown here is derived from an EMBL/GenBank/DDBJ whole genome shotgun (WGS) entry which is preliminary data.</text>
</comment>